<dbReference type="Pfam" id="PF06127">
    <property type="entry name" value="Mpo1-like"/>
    <property type="match status" value="1"/>
</dbReference>
<gene>
    <name evidence="2" type="ORF">QBZ16_004752</name>
</gene>
<evidence type="ECO:0008006" key="4">
    <source>
        <dbReference type="Google" id="ProtNLM"/>
    </source>
</evidence>
<keyword evidence="3" id="KW-1185">Reference proteome</keyword>
<evidence type="ECO:0000256" key="1">
    <source>
        <dbReference type="SAM" id="Phobius"/>
    </source>
</evidence>
<organism evidence="2 3">
    <name type="scientific">Prototheca wickerhamii</name>
    <dbReference type="NCBI Taxonomy" id="3111"/>
    <lineage>
        <taxon>Eukaryota</taxon>
        <taxon>Viridiplantae</taxon>
        <taxon>Chlorophyta</taxon>
        <taxon>core chlorophytes</taxon>
        <taxon>Trebouxiophyceae</taxon>
        <taxon>Chlorellales</taxon>
        <taxon>Chlorellaceae</taxon>
        <taxon>Prototheca</taxon>
    </lineage>
</organism>
<dbReference type="EMBL" id="JASFZW010000007">
    <property type="protein sequence ID" value="KAK2077118.1"/>
    <property type="molecule type" value="Genomic_DNA"/>
</dbReference>
<dbReference type="GO" id="GO:0005783">
    <property type="term" value="C:endoplasmic reticulum"/>
    <property type="evidence" value="ECO:0007669"/>
    <property type="project" value="TreeGrafter"/>
</dbReference>
<evidence type="ECO:0000313" key="3">
    <source>
        <dbReference type="Proteomes" id="UP001255856"/>
    </source>
</evidence>
<dbReference type="GO" id="GO:0016020">
    <property type="term" value="C:membrane"/>
    <property type="evidence" value="ECO:0007669"/>
    <property type="project" value="GOC"/>
</dbReference>
<sequence length="200" mass="23415">MGLNINLIDQLTFYGSYHSNKWNQLIHFFFVPLIFWTTLVWLAYTPEAFQYDVAGHLPSGTPEYARYNGAYFMVLGYSLYYILLEWFAGLTWALFMGVPLWVSSVAFQQLVPHAWAWAIGLHIFAWFMQVFPGHAWIEGRKPALLDSLFQSLMLAPLFVWFELLFLLGYRPELHQQITSRIREILAARQSQQEPLLRSTK</sequence>
<evidence type="ECO:0000313" key="2">
    <source>
        <dbReference type="EMBL" id="KAK2077118.1"/>
    </source>
</evidence>
<feature type="transmembrane region" description="Helical" evidence="1">
    <location>
        <begin position="25"/>
        <end position="44"/>
    </location>
</feature>
<dbReference type="AlphaFoldDB" id="A0AAD9MKX2"/>
<dbReference type="GO" id="GO:0046521">
    <property type="term" value="P:sphingoid catabolic process"/>
    <property type="evidence" value="ECO:0007669"/>
    <property type="project" value="TreeGrafter"/>
</dbReference>
<feature type="transmembrane region" description="Helical" evidence="1">
    <location>
        <begin position="114"/>
        <end position="137"/>
    </location>
</feature>
<feature type="transmembrane region" description="Helical" evidence="1">
    <location>
        <begin position="79"/>
        <end position="102"/>
    </location>
</feature>
<reference evidence="2" key="1">
    <citation type="submission" date="2021-01" db="EMBL/GenBank/DDBJ databases">
        <authorList>
            <person name="Eckstrom K.M.E."/>
        </authorList>
    </citation>
    <scope>NUCLEOTIDE SEQUENCE</scope>
    <source>
        <strain evidence="2">UVCC 0001</strain>
    </source>
</reference>
<dbReference type="PANTHER" id="PTHR28026">
    <property type="entry name" value="DUF962 DOMAIN PROTEIN (AFU_ORTHOLOGUE AFUA_8G05310)"/>
    <property type="match status" value="1"/>
</dbReference>
<name>A0AAD9MKX2_PROWI</name>
<comment type="caution">
    <text evidence="2">The sequence shown here is derived from an EMBL/GenBank/DDBJ whole genome shotgun (WGS) entry which is preliminary data.</text>
</comment>
<keyword evidence="1" id="KW-0472">Membrane</keyword>
<dbReference type="InterPro" id="IPR009305">
    <property type="entry name" value="Mpo1-like"/>
</dbReference>
<keyword evidence="1" id="KW-0812">Transmembrane</keyword>
<feature type="transmembrane region" description="Helical" evidence="1">
    <location>
        <begin position="149"/>
        <end position="169"/>
    </location>
</feature>
<protein>
    <recommendedName>
        <fullName evidence="4">DUF962 domain-containing protein</fullName>
    </recommendedName>
</protein>
<accession>A0AAD9MKX2</accession>
<dbReference type="Proteomes" id="UP001255856">
    <property type="component" value="Unassembled WGS sequence"/>
</dbReference>
<dbReference type="PANTHER" id="PTHR28026:SF9">
    <property type="entry name" value="2-HYDROXY-PALMITIC ACID DIOXYGENASE MPO1"/>
    <property type="match status" value="1"/>
</dbReference>
<proteinExistence type="predicted"/>
<keyword evidence="1" id="KW-1133">Transmembrane helix</keyword>